<dbReference type="RefSeq" id="WP_092089946.1">
    <property type="nucleotide sequence ID" value="NZ_FMZW01000063.1"/>
</dbReference>
<gene>
    <name evidence="2" type="ORF">SAMN05216337_10634</name>
</gene>
<dbReference type="Pfam" id="PF20109">
    <property type="entry name" value="Trans_reg_dom"/>
    <property type="match status" value="1"/>
</dbReference>
<proteinExistence type="predicted"/>
<dbReference type="EMBL" id="FMZW01000063">
    <property type="protein sequence ID" value="SDF60183.1"/>
    <property type="molecule type" value="Genomic_DNA"/>
</dbReference>
<evidence type="ECO:0000259" key="1">
    <source>
        <dbReference type="Pfam" id="PF20109"/>
    </source>
</evidence>
<feature type="domain" description="Transcriptional regulator-like" evidence="1">
    <location>
        <begin position="5"/>
        <end position="61"/>
    </location>
</feature>
<evidence type="ECO:0000313" key="2">
    <source>
        <dbReference type="EMBL" id="SDF60183.1"/>
    </source>
</evidence>
<sequence length="62" mass="7317">MPEFDWRSPESYTSQQEAEITDIGWECSHMGYRRDYEAMITNSPDGEVTPGSRRRWGICFRP</sequence>
<dbReference type="AlphaFoldDB" id="A0A1G7MEJ2"/>
<evidence type="ECO:0000313" key="3">
    <source>
        <dbReference type="Proteomes" id="UP000199245"/>
    </source>
</evidence>
<name>A0A1G7MEJ2_9BRAD</name>
<dbReference type="Proteomes" id="UP000199245">
    <property type="component" value="Unassembled WGS sequence"/>
</dbReference>
<organism evidence="2 3">
    <name type="scientific">Bradyrhizobium brasilense</name>
    <dbReference type="NCBI Taxonomy" id="1419277"/>
    <lineage>
        <taxon>Bacteria</taxon>
        <taxon>Pseudomonadati</taxon>
        <taxon>Pseudomonadota</taxon>
        <taxon>Alphaproteobacteria</taxon>
        <taxon>Hyphomicrobiales</taxon>
        <taxon>Nitrobacteraceae</taxon>
        <taxon>Bradyrhizobium</taxon>
    </lineage>
</organism>
<accession>A0A1G7MEJ2</accession>
<dbReference type="InterPro" id="IPR045465">
    <property type="entry name" value="Trans_reg_dom"/>
</dbReference>
<protein>
    <recommendedName>
        <fullName evidence="1">Transcriptional regulator-like domain-containing protein</fullName>
    </recommendedName>
</protein>
<reference evidence="2 3" key="1">
    <citation type="submission" date="2016-10" db="EMBL/GenBank/DDBJ databases">
        <authorList>
            <person name="de Groot N.N."/>
        </authorList>
    </citation>
    <scope>NUCLEOTIDE SEQUENCE [LARGE SCALE GENOMIC DNA]</scope>
    <source>
        <strain evidence="2 3">R5</strain>
    </source>
</reference>